<dbReference type="PANTHER" id="PTHR42844:SF1">
    <property type="entry name" value="DIHYDRONEOPTERIN ALDOLASE 1-RELATED"/>
    <property type="match status" value="1"/>
</dbReference>
<evidence type="ECO:0000256" key="4">
    <source>
        <dbReference type="ARBA" id="ARBA00013043"/>
    </source>
</evidence>
<comment type="catalytic activity">
    <reaction evidence="1">
        <text>7,8-dihydroneopterin = 6-hydroxymethyl-7,8-dihydropterin + glycolaldehyde</text>
        <dbReference type="Rhea" id="RHEA:10540"/>
        <dbReference type="ChEBI" id="CHEBI:17001"/>
        <dbReference type="ChEBI" id="CHEBI:17071"/>
        <dbReference type="ChEBI" id="CHEBI:44841"/>
        <dbReference type="EC" id="4.1.2.25"/>
    </reaction>
</comment>
<dbReference type="Gene3D" id="3.30.1130.10">
    <property type="match status" value="2"/>
</dbReference>
<dbReference type="InterPro" id="IPR006157">
    <property type="entry name" value="FolB_dom"/>
</dbReference>
<accession>A0ABP0E3B5</accession>
<reference evidence="9 10" key="1">
    <citation type="submission" date="2024-01" db="EMBL/GenBank/DDBJ databases">
        <authorList>
            <person name="Allen C."/>
            <person name="Tagirdzhanova G."/>
        </authorList>
    </citation>
    <scope>NUCLEOTIDE SEQUENCE [LARGE SCALE GENOMIC DNA]</scope>
    <source>
        <strain evidence="9 10">CBS 573.63</strain>
    </source>
</reference>
<evidence type="ECO:0000256" key="3">
    <source>
        <dbReference type="ARBA" id="ARBA00005708"/>
    </source>
</evidence>
<dbReference type="SUPFAM" id="SSF55620">
    <property type="entry name" value="Tetrahydrobiopterin biosynthesis enzymes-like"/>
    <property type="match status" value="1"/>
</dbReference>
<evidence type="ECO:0000256" key="2">
    <source>
        <dbReference type="ARBA" id="ARBA00005013"/>
    </source>
</evidence>
<dbReference type="EMBL" id="CAWUOM010000150">
    <property type="protein sequence ID" value="CAK7273957.1"/>
    <property type="molecule type" value="Genomic_DNA"/>
</dbReference>
<proteinExistence type="inferred from homology"/>
<dbReference type="Pfam" id="PF02152">
    <property type="entry name" value="FolB"/>
    <property type="match status" value="1"/>
</dbReference>
<comment type="caution">
    <text evidence="9">The sequence shown here is derived from an EMBL/GenBank/DDBJ whole genome shotgun (WGS) entry which is preliminary data.</text>
</comment>
<evidence type="ECO:0000256" key="6">
    <source>
        <dbReference type="ARBA" id="ARBA00023239"/>
    </source>
</evidence>
<evidence type="ECO:0000256" key="7">
    <source>
        <dbReference type="ARBA" id="ARBA00032903"/>
    </source>
</evidence>
<keyword evidence="5" id="KW-0289">Folate biosynthesis</keyword>
<comment type="similarity">
    <text evidence="3">Belongs to the DHNA family.</text>
</comment>
<evidence type="ECO:0000259" key="8">
    <source>
        <dbReference type="SMART" id="SM00905"/>
    </source>
</evidence>
<comment type="pathway">
    <text evidence="2">Cofactor biosynthesis; tetrahydrofolate biosynthesis; 2-amino-4-hydroxy-6-hydroxymethyl-7,8-dihydropteridine diphosphate from 7,8-dihydroneopterin triphosphate: step 3/4.</text>
</comment>
<keyword evidence="6" id="KW-0456">Lyase</keyword>
<dbReference type="Proteomes" id="UP001642501">
    <property type="component" value="Unassembled WGS sequence"/>
</dbReference>
<dbReference type="InterPro" id="IPR043133">
    <property type="entry name" value="GTP-CH-I_C/QueF"/>
</dbReference>
<dbReference type="SMART" id="SM00905">
    <property type="entry name" value="FolB"/>
    <property type="match status" value="1"/>
</dbReference>
<evidence type="ECO:0000313" key="9">
    <source>
        <dbReference type="EMBL" id="CAK7273957.1"/>
    </source>
</evidence>
<name>A0ABP0E3B5_9PEZI</name>
<organism evidence="9 10">
    <name type="scientific">Sporothrix epigloea</name>
    <dbReference type="NCBI Taxonomy" id="1892477"/>
    <lineage>
        <taxon>Eukaryota</taxon>
        <taxon>Fungi</taxon>
        <taxon>Dikarya</taxon>
        <taxon>Ascomycota</taxon>
        <taxon>Pezizomycotina</taxon>
        <taxon>Sordariomycetes</taxon>
        <taxon>Sordariomycetidae</taxon>
        <taxon>Ophiostomatales</taxon>
        <taxon>Ophiostomataceae</taxon>
        <taxon>Sporothrix</taxon>
    </lineage>
</organism>
<protein>
    <recommendedName>
        <fullName evidence="4">dihydroneopterin aldolase</fullName>
        <ecNumber evidence="4">4.1.2.25</ecNumber>
    </recommendedName>
    <alternativeName>
        <fullName evidence="7">7,8-dihydroneopterin aldolase</fullName>
    </alternativeName>
</protein>
<sequence length="300" mass="32169">MPYPTAWDVQAATGEPRAVIRVRNLQTTLGATAGQDAWGRHGRVQPAVLFAEAVLMKPFSEAAVTDSVADDTVHYGTLSKALLSSIDSWATPNENRPAASSLDDVLACLWLDLTGQVVANGLSTPLNAATEAKAVPLKADVVRRLTVTVLLPKASLVGEGSSLTITGLLSPQAINGAIASRTLRLHRLRVPTLVGVHPHERTAKQAVVMDVALDRYDGLQDAYPKLEDFVVKLVEASAFETLEALGTHVARTVLREFRPHGLLPDNGMPRWCVHVALEKPIAVPFADAPVVEVRMAADHL</sequence>
<evidence type="ECO:0000313" key="10">
    <source>
        <dbReference type="Proteomes" id="UP001642501"/>
    </source>
</evidence>
<evidence type="ECO:0000256" key="5">
    <source>
        <dbReference type="ARBA" id="ARBA00022909"/>
    </source>
</evidence>
<dbReference type="PANTHER" id="PTHR42844">
    <property type="entry name" value="DIHYDRONEOPTERIN ALDOLASE 1-RELATED"/>
    <property type="match status" value="1"/>
</dbReference>
<dbReference type="InterPro" id="IPR006156">
    <property type="entry name" value="Dihydroneopterin_aldolase"/>
</dbReference>
<keyword evidence="10" id="KW-1185">Reference proteome</keyword>
<dbReference type="EC" id="4.1.2.25" evidence="4"/>
<feature type="domain" description="Dihydroneopterin aldolase/epimerase" evidence="8">
    <location>
        <begin position="183"/>
        <end position="295"/>
    </location>
</feature>
<gene>
    <name evidence="9" type="ORF">SEPCBS57363_005916</name>
</gene>
<evidence type="ECO:0000256" key="1">
    <source>
        <dbReference type="ARBA" id="ARBA00001353"/>
    </source>
</evidence>